<comment type="caution">
    <text evidence="2">The sequence shown here is derived from an EMBL/GenBank/DDBJ whole genome shotgun (WGS) entry which is preliminary data.</text>
</comment>
<evidence type="ECO:0000313" key="2">
    <source>
        <dbReference type="EMBL" id="KKU85545.1"/>
    </source>
</evidence>
<accession>A0A0G1WTM6</accession>
<organism evidence="2 3">
    <name type="scientific">Candidatus Gottesmanbacteria bacterium GW2011_GWA2_47_9</name>
    <dbReference type="NCBI Taxonomy" id="1618445"/>
    <lineage>
        <taxon>Bacteria</taxon>
        <taxon>Candidatus Gottesmaniibacteriota</taxon>
    </lineage>
</organism>
<feature type="domain" description="ISXO2-like transposase" evidence="1">
    <location>
        <begin position="127"/>
        <end position="269"/>
    </location>
</feature>
<dbReference type="PANTHER" id="PTHR47163:SF2">
    <property type="entry name" value="SI:DKEY-17M8.2"/>
    <property type="match status" value="1"/>
</dbReference>
<dbReference type="NCBIfam" id="NF033547">
    <property type="entry name" value="transpos_IS1595"/>
    <property type="match status" value="1"/>
</dbReference>
<sequence length="297" mass="34613">MEKLSLKTFLRKYPNSEACLDEIFTKRYPQGVDCIKCKKITKYYKITGRTAYSCEFCRTQVYPLAGTIFEKTTIDLRLWFYAMFLMIKTRSGVSAKQLERELGVAYKTAHRMFKQIRTLMDENGGDMLTGDVEVDETFIGGKGENRRFVWHGNEKEKQVIMGMLQRNGKAYLKHIPNTGKWTLLKQIQENVDPKARVITDQWGGYMQLPKFGYNHEYLDHGETYVMGDIHTQNVENVWSILKRGIFGVYRQVSKQYLQSYANEYAWRYNHRALGDGMFNELLNQVALVKVLKVGQLA</sequence>
<proteinExistence type="predicted"/>
<reference evidence="2 3" key="1">
    <citation type="journal article" date="2015" name="Nature">
        <title>rRNA introns, odd ribosomes, and small enigmatic genomes across a large radiation of phyla.</title>
        <authorList>
            <person name="Brown C.T."/>
            <person name="Hug L.A."/>
            <person name="Thomas B.C."/>
            <person name="Sharon I."/>
            <person name="Castelle C.J."/>
            <person name="Singh A."/>
            <person name="Wilkins M.J."/>
            <person name="Williams K.H."/>
            <person name="Banfield J.F."/>
        </authorList>
    </citation>
    <scope>NUCLEOTIDE SEQUENCE [LARGE SCALE GENOMIC DNA]</scope>
</reference>
<dbReference type="Proteomes" id="UP000034739">
    <property type="component" value="Unassembled WGS sequence"/>
</dbReference>
<dbReference type="SMART" id="SM01126">
    <property type="entry name" value="DDE_Tnp_IS1595"/>
    <property type="match status" value="1"/>
</dbReference>
<dbReference type="EMBL" id="LCOY01000076">
    <property type="protein sequence ID" value="KKU85545.1"/>
    <property type="molecule type" value="Genomic_DNA"/>
</dbReference>
<dbReference type="AlphaFoldDB" id="A0A0G1WTM6"/>
<dbReference type="InterPro" id="IPR024442">
    <property type="entry name" value="Transposase_Zn_ribbon"/>
</dbReference>
<evidence type="ECO:0000313" key="3">
    <source>
        <dbReference type="Proteomes" id="UP000034739"/>
    </source>
</evidence>
<evidence type="ECO:0000259" key="1">
    <source>
        <dbReference type="SMART" id="SM01126"/>
    </source>
</evidence>
<dbReference type="InterPro" id="IPR053164">
    <property type="entry name" value="IS1016-like_transposase"/>
</dbReference>
<dbReference type="Pfam" id="PF12760">
    <property type="entry name" value="Zn_ribbon_IS1595"/>
    <property type="match status" value="1"/>
</dbReference>
<dbReference type="Pfam" id="PF12762">
    <property type="entry name" value="DDE_Tnp_IS1595"/>
    <property type="match status" value="1"/>
</dbReference>
<dbReference type="PANTHER" id="PTHR47163">
    <property type="entry name" value="DDE_TNP_IS1595 DOMAIN-CONTAINING PROTEIN"/>
    <property type="match status" value="1"/>
</dbReference>
<gene>
    <name evidence="2" type="ORF">UY16_C0076G0006</name>
</gene>
<protein>
    <submittedName>
        <fullName evidence="2">Transposase of ISCARN83, IS1595 family ISNwi1 group</fullName>
    </submittedName>
</protein>
<name>A0A0G1WTM6_9BACT</name>
<dbReference type="InterPro" id="IPR024445">
    <property type="entry name" value="Tnp_ISXO2-like"/>
</dbReference>